<keyword evidence="1" id="KW-0472">Membrane</keyword>
<keyword evidence="1" id="KW-0812">Transmembrane</keyword>
<dbReference type="EMBL" id="LN609529">
    <property type="protein sequence ID" value="CEF68710.1"/>
    <property type="molecule type" value="Genomic_DNA"/>
</dbReference>
<dbReference type="GeneID" id="36381080"/>
<feature type="transmembrane region" description="Helical" evidence="1">
    <location>
        <begin position="148"/>
        <end position="172"/>
    </location>
</feature>
<evidence type="ECO:0000313" key="3">
    <source>
        <dbReference type="Proteomes" id="UP000035682"/>
    </source>
</evidence>
<reference evidence="2" key="2">
    <citation type="submission" date="2014-09" db="EMBL/GenBank/DDBJ databases">
        <authorList>
            <person name="Aslett A.Martin."/>
        </authorList>
    </citation>
    <scope>NUCLEOTIDE SEQUENCE</scope>
    <source>
        <strain evidence="2">ED321 Heterogonic</strain>
    </source>
</reference>
<feature type="transmembrane region" description="Helical" evidence="1">
    <location>
        <begin position="63"/>
        <end position="87"/>
    </location>
</feature>
<organism evidence="2">
    <name type="scientific">Strongyloides ratti</name>
    <name type="common">Parasitic roundworm</name>
    <dbReference type="NCBI Taxonomy" id="34506"/>
    <lineage>
        <taxon>Eukaryota</taxon>
        <taxon>Metazoa</taxon>
        <taxon>Ecdysozoa</taxon>
        <taxon>Nematoda</taxon>
        <taxon>Chromadorea</taxon>
        <taxon>Rhabditida</taxon>
        <taxon>Tylenchina</taxon>
        <taxon>Panagrolaimomorpha</taxon>
        <taxon>Strongyloidoidea</taxon>
        <taxon>Strongyloididae</taxon>
        <taxon>Strongyloides</taxon>
    </lineage>
</organism>
<reference evidence="4" key="3">
    <citation type="submission" date="2020-12" db="UniProtKB">
        <authorList>
            <consortium name="WormBaseParasite"/>
        </authorList>
    </citation>
    <scope>IDENTIFICATION</scope>
</reference>
<dbReference type="RefSeq" id="XP_024507910.1">
    <property type="nucleotide sequence ID" value="XM_024654549.1"/>
</dbReference>
<feature type="transmembrane region" description="Helical" evidence="1">
    <location>
        <begin position="107"/>
        <end position="127"/>
    </location>
</feature>
<proteinExistence type="predicted"/>
<gene>
    <name evidence="2 4 5" type="ORF">SRAE_2000336500</name>
</gene>
<name>A0A090LMG4_STRRB</name>
<reference evidence="3" key="1">
    <citation type="submission" date="2014-09" db="EMBL/GenBank/DDBJ databases">
        <authorList>
            <person name="Martin A.A."/>
        </authorList>
    </citation>
    <scope>NUCLEOTIDE SEQUENCE</scope>
    <source>
        <strain evidence="3">ED321</strain>
    </source>
</reference>
<evidence type="ECO:0000256" key="1">
    <source>
        <dbReference type="SAM" id="Phobius"/>
    </source>
</evidence>
<evidence type="ECO:0000313" key="5">
    <source>
        <dbReference type="WormBase" id="SRAE_2000336500"/>
    </source>
</evidence>
<keyword evidence="1" id="KW-1133">Transmembrane helix</keyword>
<dbReference type="WormBase" id="SRAE_2000336500">
    <property type="protein sequence ID" value="SRP10580"/>
    <property type="gene ID" value="WBGene00263587"/>
</dbReference>
<feature type="transmembrane region" description="Helical" evidence="1">
    <location>
        <begin position="308"/>
        <end position="326"/>
    </location>
</feature>
<dbReference type="AlphaFoldDB" id="A0A090LMG4"/>
<dbReference type="Proteomes" id="UP000035682">
    <property type="component" value="Unplaced"/>
</dbReference>
<evidence type="ECO:0000313" key="2">
    <source>
        <dbReference type="EMBL" id="CEF68710.1"/>
    </source>
</evidence>
<protein>
    <submittedName>
        <fullName evidence="4">7TM GPCR, serpentine receptor class v (Srv) family-containing protein</fullName>
    </submittedName>
</protein>
<keyword evidence="3" id="KW-1185">Reference proteome</keyword>
<evidence type="ECO:0000313" key="4">
    <source>
        <dbReference type="WBParaSite" id="SRAE_2000336500.1"/>
    </source>
</evidence>
<accession>A0A090LMG4</accession>
<feature type="transmembrane region" description="Helical" evidence="1">
    <location>
        <begin position="262"/>
        <end position="288"/>
    </location>
</feature>
<feature type="transmembrane region" description="Helical" evidence="1">
    <location>
        <begin position="219"/>
        <end position="241"/>
    </location>
</feature>
<dbReference type="WBParaSite" id="SRAE_2000336500.1">
    <property type="protein sequence ID" value="SRAE_2000336500.1"/>
    <property type="gene ID" value="WBGene00263587"/>
</dbReference>
<sequence length="352" mass="41427">MTIPLLLPTIQKQLKIKILFPEVAKYELVIHILILLIACPIIFYFIIKIALSWSYSKEYKSSLFKIIVFGKISDVITALLYFTIRFIKYYVPLVDSLVNMKNEDQNVLVIMFTFISNLTNFFSIVQLTQCCYMTTIRFVTVWFPVNGIFYIETTSTYGIITVVLPAFILALLRFEKCKAPFEYNLNYMKYNDNRSILFVNCTYVVKDGYFDKTISLYRYVMYISVSLAIVLIILTYWRMYCMKSSVSNGNINNKREDLKRQFGIRITIYVFIDIINNIFQCIVEQIFISYKDEDPDISWKLIAGMIKPYMNDVNLITTTIALFVLVKNLRPKFLTFNYLKKLFIKSNHVFPI</sequence>
<dbReference type="CTD" id="36381080"/>
<feature type="transmembrane region" description="Helical" evidence="1">
    <location>
        <begin position="28"/>
        <end position="51"/>
    </location>
</feature>